<name>A0A1F6BXQ2_9BACT</name>
<dbReference type="EMBL" id="MFKO01000002">
    <property type="protein sequence ID" value="OGG41745.1"/>
    <property type="molecule type" value="Genomic_DNA"/>
</dbReference>
<gene>
    <name evidence="2" type="ORF">A2837_00825</name>
</gene>
<proteinExistence type="predicted"/>
<evidence type="ECO:0000313" key="3">
    <source>
        <dbReference type="Proteomes" id="UP000176322"/>
    </source>
</evidence>
<dbReference type="PANTHER" id="PTHR35535">
    <property type="entry name" value="HEAT SHOCK PROTEIN HSLJ"/>
    <property type="match status" value="1"/>
</dbReference>
<dbReference type="InterPro" id="IPR038670">
    <property type="entry name" value="HslJ-like_sf"/>
</dbReference>
<organism evidence="2 3">
    <name type="scientific">Candidatus Kaiserbacteria bacterium RIFCSPHIGHO2_01_FULL_46_22</name>
    <dbReference type="NCBI Taxonomy" id="1798475"/>
    <lineage>
        <taxon>Bacteria</taxon>
        <taxon>Candidatus Kaiseribacteriota</taxon>
    </lineage>
</organism>
<dbReference type="PANTHER" id="PTHR35535:SF2">
    <property type="entry name" value="DUF306 DOMAIN-CONTAINING PROTEIN"/>
    <property type="match status" value="1"/>
</dbReference>
<reference evidence="2 3" key="1">
    <citation type="journal article" date="2016" name="Nat. Commun.">
        <title>Thousands of microbial genomes shed light on interconnected biogeochemical processes in an aquifer system.</title>
        <authorList>
            <person name="Anantharaman K."/>
            <person name="Brown C.T."/>
            <person name="Hug L.A."/>
            <person name="Sharon I."/>
            <person name="Castelle C.J."/>
            <person name="Probst A.J."/>
            <person name="Thomas B.C."/>
            <person name="Singh A."/>
            <person name="Wilkins M.J."/>
            <person name="Karaoz U."/>
            <person name="Brodie E.L."/>
            <person name="Williams K.H."/>
            <person name="Hubbard S.S."/>
            <person name="Banfield J.F."/>
        </authorList>
    </citation>
    <scope>NUCLEOTIDE SEQUENCE [LARGE SCALE GENOMIC DNA]</scope>
</reference>
<dbReference type="Pfam" id="PF03724">
    <property type="entry name" value="META"/>
    <property type="match status" value="1"/>
</dbReference>
<comment type="caution">
    <text evidence="2">The sequence shown here is derived from an EMBL/GenBank/DDBJ whole genome shotgun (WGS) entry which is preliminary data.</text>
</comment>
<dbReference type="InterPro" id="IPR005184">
    <property type="entry name" value="DUF306_Meta_HslJ"/>
</dbReference>
<dbReference type="InterPro" id="IPR053147">
    <property type="entry name" value="Hsp_HslJ-like"/>
</dbReference>
<sequence>MNMKWLLIALGAIIVLFAGFFAFNSYIYNEKQADTATDYKNAEYIIDGQRVKLEDGLAEIEAAPGSASKIVTRYFGNEVIRDLNGDGRDDVVFILTQQSGGSGTFFYVVAALNTEDGYIGSEAYLLGDRIAPQTTELSQNPNHQNVIVVNYADRASGEAMTVAPSVSKSVWLKLDPAAMQFGIVEQNFEGEAEPTRMSLVMKDWTWISALYEDGRSIEPNQPDSFVLSFDEDGTFSATTDCNGVGGKYTVSGNSISFGEMVTTLMFCEDSKETEFHQILENTAGYHFTSRGELILDLKFDSGTATFR</sequence>
<feature type="domain" description="DUF306" evidence="1">
    <location>
        <begin position="214"/>
        <end position="306"/>
    </location>
</feature>
<dbReference type="AlphaFoldDB" id="A0A1F6BXQ2"/>
<dbReference type="STRING" id="1798475.A2837_00825"/>
<protein>
    <recommendedName>
        <fullName evidence="1">DUF306 domain-containing protein</fullName>
    </recommendedName>
</protein>
<evidence type="ECO:0000313" key="2">
    <source>
        <dbReference type="EMBL" id="OGG41745.1"/>
    </source>
</evidence>
<accession>A0A1F6BXQ2</accession>
<dbReference type="Proteomes" id="UP000176322">
    <property type="component" value="Unassembled WGS sequence"/>
</dbReference>
<evidence type="ECO:0000259" key="1">
    <source>
        <dbReference type="Pfam" id="PF03724"/>
    </source>
</evidence>
<dbReference type="Gene3D" id="2.40.128.270">
    <property type="match status" value="1"/>
</dbReference>